<proteinExistence type="predicted"/>
<dbReference type="Proteomes" id="UP000298416">
    <property type="component" value="Unassembled WGS sequence"/>
</dbReference>
<comment type="caution">
    <text evidence="1">The sequence shown here is derived from an EMBL/GenBank/DDBJ whole genome shotgun (WGS) entry which is preliminary data.</text>
</comment>
<keyword evidence="2" id="KW-1185">Reference proteome</keyword>
<organism evidence="1">
    <name type="scientific">Salvia splendens</name>
    <name type="common">Scarlet sage</name>
    <dbReference type="NCBI Taxonomy" id="180675"/>
    <lineage>
        <taxon>Eukaryota</taxon>
        <taxon>Viridiplantae</taxon>
        <taxon>Streptophyta</taxon>
        <taxon>Embryophyta</taxon>
        <taxon>Tracheophyta</taxon>
        <taxon>Spermatophyta</taxon>
        <taxon>Magnoliopsida</taxon>
        <taxon>eudicotyledons</taxon>
        <taxon>Gunneridae</taxon>
        <taxon>Pentapetalae</taxon>
        <taxon>asterids</taxon>
        <taxon>lamiids</taxon>
        <taxon>Lamiales</taxon>
        <taxon>Lamiaceae</taxon>
        <taxon>Nepetoideae</taxon>
        <taxon>Mentheae</taxon>
        <taxon>Salviinae</taxon>
        <taxon>Salvia</taxon>
        <taxon>Salvia subgen. Calosphace</taxon>
        <taxon>core Calosphace</taxon>
    </lineage>
</organism>
<dbReference type="EMBL" id="PNBA02000010">
    <property type="protein sequence ID" value="KAG6409602.1"/>
    <property type="molecule type" value="Genomic_DNA"/>
</dbReference>
<name>A0A8X8ZLR4_SALSN</name>
<reference evidence="1" key="2">
    <citation type="submission" date="2020-08" db="EMBL/GenBank/DDBJ databases">
        <title>Plant Genome Project.</title>
        <authorList>
            <person name="Zhang R.-G."/>
        </authorList>
    </citation>
    <scope>NUCLEOTIDE SEQUENCE</scope>
    <source>
        <strain evidence="1">Huo1</strain>
        <tissue evidence="1">Leaf</tissue>
    </source>
</reference>
<dbReference type="AlphaFoldDB" id="A0A8X8ZLR4"/>
<sequence length="79" mass="8845">MNPILILSHGMNDMTSISLNPGLKQSRGIGSDSSLEIEERLSIRRMASSGFEENGVEDEEDKEVCGSMIRHSEFEKFQL</sequence>
<evidence type="ECO:0000313" key="2">
    <source>
        <dbReference type="Proteomes" id="UP000298416"/>
    </source>
</evidence>
<protein>
    <submittedName>
        <fullName evidence="1">Uncharacterized protein</fullName>
    </submittedName>
</protein>
<gene>
    <name evidence="1" type="ORF">SASPL_127642</name>
</gene>
<accession>A0A8X8ZLR4</accession>
<evidence type="ECO:0000313" key="1">
    <source>
        <dbReference type="EMBL" id="KAG6409602.1"/>
    </source>
</evidence>
<reference evidence="1" key="1">
    <citation type="submission" date="2018-01" db="EMBL/GenBank/DDBJ databases">
        <authorList>
            <person name="Mao J.F."/>
        </authorList>
    </citation>
    <scope>NUCLEOTIDE SEQUENCE</scope>
    <source>
        <strain evidence="1">Huo1</strain>
        <tissue evidence="1">Leaf</tissue>
    </source>
</reference>